<dbReference type="AlphaFoldDB" id="K9GP21"/>
<name>K9GP21_9PROT</name>
<dbReference type="OrthoDB" id="7869924at2"/>
<evidence type="ECO:0000313" key="3">
    <source>
        <dbReference type="Proteomes" id="UP000009881"/>
    </source>
</evidence>
<gene>
    <name evidence="2" type="ORF">C882_2766</name>
</gene>
<evidence type="ECO:0000313" key="2">
    <source>
        <dbReference type="EMBL" id="EKV26474.1"/>
    </source>
</evidence>
<accession>K9GP21</accession>
<dbReference type="eggNOG" id="COG5481">
    <property type="taxonomic scope" value="Bacteria"/>
</dbReference>
<dbReference type="Gene3D" id="6.10.280.50">
    <property type="match status" value="1"/>
</dbReference>
<evidence type="ECO:0000256" key="1">
    <source>
        <dbReference type="SAM" id="Coils"/>
    </source>
</evidence>
<reference evidence="2 3" key="1">
    <citation type="journal article" date="2013" name="Genome Announc.">
        <title>Draft Genome Sequence of an Alphaproteobacterium, Caenispirillum salinarum AK4(T), Isolated from a Solar Saltern.</title>
        <authorList>
            <person name="Khatri I."/>
            <person name="Singh A."/>
            <person name="Korpole S."/>
            <person name="Pinnaka A.K."/>
            <person name="Subramanian S."/>
        </authorList>
    </citation>
    <scope>NUCLEOTIDE SEQUENCE [LARGE SCALE GENOMIC DNA]</scope>
    <source>
        <strain evidence="2 3">AK4</strain>
    </source>
</reference>
<dbReference type="InterPro" id="IPR007420">
    <property type="entry name" value="DUF465"/>
</dbReference>
<proteinExistence type="predicted"/>
<dbReference type="RefSeq" id="WP_009542757.1">
    <property type="nucleotide sequence ID" value="NZ_ANHY01000030.1"/>
</dbReference>
<dbReference type="EMBL" id="ANHY01000030">
    <property type="protein sequence ID" value="EKV26474.1"/>
    <property type="molecule type" value="Genomic_DNA"/>
</dbReference>
<feature type="coiled-coil region" evidence="1">
    <location>
        <begin position="6"/>
        <end position="61"/>
    </location>
</feature>
<dbReference type="PATRIC" id="fig|1238182.3.peg.4317"/>
<keyword evidence="3" id="KW-1185">Reference proteome</keyword>
<dbReference type="STRING" id="1238182.C882_2766"/>
<sequence>MIDDETQRLRSQLAMLKEEHRDLDDVIARLVEKAPFDQLQLQRLKKRKLMLKDEISYIEAQLHPDIIA</sequence>
<comment type="caution">
    <text evidence="2">The sequence shown here is derived from an EMBL/GenBank/DDBJ whole genome shotgun (WGS) entry which is preliminary data.</text>
</comment>
<protein>
    <recommendedName>
        <fullName evidence="4">DUF465 domain-containing protein</fullName>
    </recommendedName>
</protein>
<dbReference type="InterPro" id="IPR038444">
    <property type="entry name" value="DUF465_sf"/>
</dbReference>
<evidence type="ECO:0008006" key="4">
    <source>
        <dbReference type="Google" id="ProtNLM"/>
    </source>
</evidence>
<keyword evidence="1" id="KW-0175">Coiled coil</keyword>
<dbReference type="Pfam" id="PF04325">
    <property type="entry name" value="DUF465"/>
    <property type="match status" value="1"/>
</dbReference>
<organism evidence="2 3">
    <name type="scientific">Caenispirillum salinarum AK4</name>
    <dbReference type="NCBI Taxonomy" id="1238182"/>
    <lineage>
        <taxon>Bacteria</taxon>
        <taxon>Pseudomonadati</taxon>
        <taxon>Pseudomonadota</taxon>
        <taxon>Alphaproteobacteria</taxon>
        <taxon>Rhodospirillales</taxon>
        <taxon>Novispirillaceae</taxon>
        <taxon>Caenispirillum</taxon>
    </lineage>
</organism>
<dbReference type="Proteomes" id="UP000009881">
    <property type="component" value="Unassembled WGS sequence"/>
</dbReference>